<sequence length="448" mass="50564">MNSPDADRRLHTAVSILLLVSIALLAWQYLGLNRVMRIDGEHAYGVVAIADTDEGGTSVTSLQRQGQRLLWRCRLSPVYEWPYCELRFTFSADPHQGLDFSRFSTVALKVKADGNGSRRLRLFLRNFDTGSAKADNPLTWRLNELQFEPHADGSEIEVPMRAFNVASWWLNNNNIPIERAAVETHNVPMMLLDTAGVREKADLDFRIDYIEFRGKWVSIGEMALFIVAMWLSAALVYLAHWQLRMRSTLAHSREREAELQQLNAALMLENAKIGEKAKRDPLTGALNRAGIRDALLDEASRAITEERPLAAVFCDIDHFKRVNDEHGHAMGDAVLQQFSALLRKRIRQRDYLVRWGGEEFVLLCPDTSLEHAVQLAEALRRAVETNLWPTRQPLTASFGVTTLATESIASFLERTDRALYEAKHLGRNRVVSAGVPHAATTAVDRPNT</sequence>
<accession>A0ABQ3GWC9</accession>
<evidence type="ECO:0000313" key="6">
    <source>
        <dbReference type="Proteomes" id="UP000604737"/>
    </source>
</evidence>
<evidence type="ECO:0000259" key="4">
    <source>
        <dbReference type="PROSITE" id="PS50887"/>
    </source>
</evidence>
<keyword evidence="3" id="KW-1133">Transmembrane helix</keyword>
<dbReference type="NCBIfam" id="TIGR00254">
    <property type="entry name" value="GGDEF"/>
    <property type="match status" value="1"/>
</dbReference>
<dbReference type="InterPro" id="IPR050469">
    <property type="entry name" value="Diguanylate_Cyclase"/>
</dbReference>
<protein>
    <recommendedName>
        <fullName evidence="1">diguanylate cyclase</fullName>
        <ecNumber evidence="1">2.7.7.65</ecNumber>
    </recommendedName>
</protein>
<reference evidence="6" key="1">
    <citation type="journal article" date="2019" name="Int. J. Syst. Evol. Microbiol.">
        <title>The Global Catalogue of Microorganisms (GCM) 10K type strain sequencing project: providing services to taxonomists for standard genome sequencing and annotation.</title>
        <authorList>
            <consortium name="The Broad Institute Genomics Platform"/>
            <consortium name="The Broad Institute Genome Sequencing Center for Infectious Disease"/>
            <person name="Wu L."/>
            <person name="Ma J."/>
        </authorList>
    </citation>
    <scope>NUCLEOTIDE SEQUENCE [LARGE SCALE GENOMIC DNA]</scope>
    <source>
        <strain evidence="6">KCTC 23701</strain>
    </source>
</reference>
<dbReference type="SUPFAM" id="SSF55073">
    <property type="entry name" value="Nucleotide cyclase"/>
    <property type="match status" value="1"/>
</dbReference>
<dbReference type="Proteomes" id="UP000604737">
    <property type="component" value="Unassembled WGS sequence"/>
</dbReference>
<dbReference type="InterPro" id="IPR000160">
    <property type="entry name" value="GGDEF_dom"/>
</dbReference>
<dbReference type="PROSITE" id="PS50887">
    <property type="entry name" value="GGDEF"/>
    <property type="match status" value="1"/>
</dbReference>
<evidence type="ECO:0000256" key="3">
    <source>
        <dbReference type="SAM" id="Phobius"/>
    </source>
</evidence>
<evidence type="ECO:0000313" key="5">
    <source>
        <dbReference type="EMBL" id="GHD58230.1"/>
    </source>
</evidence>
<feature type="domain" description="GGDEF" evidence="4">
    <location>
        <begin position="307"/>
        <end position="435"/>
    </location>
</feature>
<dbReference type="Pfam" id="PF00990">
    <property type="entry name" value="GGDEF"/>
    <property type="match status" value="1"/>
</dbReference>
<evidence type="ECO:0000256" key="2">
    <source>
        <dbReference type="ARBA" id="ARBA00034247"/>
    </source>
</evidence>
<dbReference type="CDD" id="cd01949">
    <property type="entry name" value="GGDEF"/>
    <property type="match status" value="1"/>
</dbReference>
<proteinExistence type="predicted"/>
<keyword evidence="3" id="KW-0812">Transmembrane</keyword>
<evidence type="ECO:0000256" key="1">
    <source>
        <dbReference type="ARBA" id="ARBA00012528"/>
    </source>
</evidence>
<comment type="caution">
    <text evidence="5">The sequence shown here is derived from an EMBL/GenBank/DDBJ whole genome shotgun (WGS) entry which is preliminary data.</text>
</comment>
<keyword evidence="6" id="KW-1185">Reference proteome</keyword>
<feature type="transmembrane region" description="Helical" evidence="3">
    <location>
        <begin position="12"/>
        <end position="30"/>
    </location>
</feature>
<dbReference type="Gene3D" id="3.30.70.270">
    <property type="match status" value="1"/>
</dbReference>
<dbReference type="RefSeq" id="WP_189458852.1">
    <property type="nucleotide sequence ID" value="NZ_BMYO01000002.1"/>
</dbReference>
<dbReference type="SMART" id="SM00267">
    <property type="entry name" value="GGDEF"/>
    <property type="match status" value="1"/>
</dbReference>
<gene>
    <name evidence="5" type="ORF">GCM10007350_07800</name>
</gene>
<organism evidence="5 6">
    <name type="scientific">Jeongeupia chitinilytica</name>
    <dbReference type="NCBI Taxonomy" id="1041641"/>
    <lineage>
        <taxon>Bacteria</taxon>
        <taxon>Pseudomonadati</taxon>
        <taxon>Pseudomonadota</taxon>
        <taxon>Betaproteobacteria</taxon>
        <taxon>Neisseriales</taxon>
        <taxon>Chitinibacteraceae</taxon>
        <taxon>Jeongeupia</taxon>
    </lineage>
</organism>
<keyword evidence="3" id="KW-0472">Membrane</keyword>
<name>A0ABQ3GWC9_9NEIS</name>
<dbReference type="EC" id="2.7.7.65" evidence="1"/>
<feature type="transmembrane region" description="Helical" evidence="3">
    <location>
        <begin position="222"/>
        <end position="243"/>
    </location>
</feature>
<comment type="catalytic activity">
    <reaction evidence="2">
        <text>2 GTP = 3',3'-c-di-GMP + 2 diphosphate</text>
        <dbReference type="Rhea" id="RHEA:24898"/>
        <dbReference type="ChEBI" id="CHEBI:33019"/>
        <dbReference type="ChEBI" id="CHEBI:37565"/>
        <dbReference type="ChEBI" id="CHEBI:58805"/>
        <dbReference type="EC" id="2.7.7.65"/>
    </reaction>
</comment>
<dbReference type="InterPro" id="IPR029787">
    <property type="entry name" value="Nucleotide_cyclase"/>
</dbReference>
<dbReference type="PANTHER" id="PTHR45138">
    <property type="entry name" value="REGULATORY COMPONENTS OF SENSORY TRANSDUCTION SYSTEM"/>
    <property type="match status" value="1"/>
</dbReference>
<dbReference type="InterPro" id="IPR043128">
    <property type="entry name" value="Rev_trsase/Diguanyl_cyclase"/>
</dbReference>
<dbReference type="EMBL" id="BMYO01000002">
    <property type="protein sequence ID" value="GHD58230.1"/>
    <property type="molecule type" value="Genomic_DNA"/>
</dbReference>
<dbReference type="PANTHER" id="PTHR45138:SF9">
    <property type="entry name" value="DIGUANYLATE CYCLASE DGCM-RELATED"/>
    <property type="match status" value="1"/>
</dbReference>